<keyword evidence="2" id="KW-1185">Reference proteome</keyword>
<evidence type="ECO:0000313" key="1">
    <source>
        <dbReference type="EMBL" id="KAH1091879.1"/>
    </source>
</evidence>
<organism evidence="1 2">
    <name type="scientific">Gossypium stocksii</name>
    <dbReference type="NCBI Taxonomy" id="47602"/>
    <lineage>
        <taxon>Eukaryota</taxon>
        <taxon>Viridiplantae</taxon>
        <taxon>Streptophyta</taxon>
        <taxon>Embryophyta</taxon>
        <taxon>Tracheophyta</taxon>
        <taxon>Spermatophyta</taxon>
        <taxon>Magnoliopsida</taxon>
        <taxon>eudicotyledons</taxon>
        <taxon>Gunneridae</taxon>
        <taxon>Pentapetalae</taxon>
        <taxon>rosids</taxon>
        <taxon>malvids</taxon>
        <taxon>Malvales</taxon>
        <taxon>Malvaceae</taxon>
        <taxon>Malvoideae</taxon>
        <taxon>Gossypium</taxon>
    </lineage>
</organism>
<reference evidence="1 2" key="1">
    <citation type="journal article" date="2021" name="Plant Biotechnol. J.">
        <title>Multi-omics assisted identification of the key and species-specific regulatory components of drought-tolerant mechanisms in Gossypium stocksii.</title>
        <authorList>
            <person name="Yu D."/>
            <person name="Ke L."/>
            <person name="Zhang D."/>
            <person name="Wu Y."/>
            <person name="Sun Y."/>
            <person name="Mei J."/>
            <person name="Sun J."/>
            <person name="Sun Y."/>
        </authorList>
    </citation>
    <scope>NUCLEOTIDE SEQUENCE [LARGE SCALE GENOMIC DNA]</scope>
    <source>
        <strain evidence="2">cv. E1</strain>
        <tissue evidence="1">Leaf</tissue>
    </source>
</reference>
<dbReference type="Proteomes" id="UP000828251">
    <property type="component" value="Unassembled WGS sequence"/>
</dbReference>
<sequence length="163" mass="19113">MLRRVGVAINEEWVVGRDFNAMLNDVEKDGGQYIVRAQMNDFRDILDNLAPIDIKPDQGWFTVIDVPSCGDNVKRLRESRCKLDYLHAREERYWAQRSRAQWLKGNIKYFHAKATGRLKKNSIEKIKDENGNWVTNNKDICNTAKQYFWNLFQSNGNDITQLD</sequence>
<dbReference type="OrthoDB" id="1001975at2759"/>
<name>A0A9D3VQT8_9ROSI</name>
<accession>A0A9D3VQT8</accession>
<protein>
    <recommendedName>
        <fullName evidence="3">Endonuclease/exonuclease/phosphatase domain-containing protein</fullName>
    </recommendedName>
</protein>
<dbReference type="EMBL" id="JAIQCV010000006">
    <property type="protein sequence ID" value="KAH1091879.1"/>
    <property type="molecule type" value="Genomic_DNA"/>
</dbReference>
<evidence type="ECO:0008006" key="3">
    <source>
        <dbReference type="Google" id="ProtNLM"/>
    </source>
</evidence>
<gene>
    <name evidence="1" type="ORF">J1N35_019136</name>
</gene>
<proteinExistence type="predicted"/>
<dbReference type="AlphaFoldDB" id="A0A9D3VQT8"/>
<evidence type="ECO:0000313" key="2">
    <source>
        <dbReference type="Proteomes" id="UP000828251"/>
    </source>
</evidence>
<comment type="caution">
    <text evidence="1">The sequence shown here is derived from an EMBL/GenBank/DDBJ whole genome shotgun (WGS) entry which is preliminary data.</text>
</comment>